<feature type="transmembrane region" description="Helical" evidence="1">
    <location>
        <begin position="106"/>
        <end position="137"/>
    </location>
</feature>
<dbReference type="InterPro" id="IPR051784">
    <property type="entry name" value="Nod_factor_ABC_transporter"/>
</dbReference>
<keyword evidence="5" id="KW-1185">Reference proteome</keyword>
<proteinExistence type="predicted"/>
<reference evidence="2 5" key="1">
    <citation type="submission" date="2020-06" db="EMBL/GenBank/DDBJ databases">
        <title>Haloterrigena sp. nov., an extremely halophilic archaeon isolated from a saline sediment.</title>
        <authorList>
            <person name="Liu B.-B."/>
        </authorList>
    </citation>
    <scope>NUCLEOTIDE SEQUENCE</scope>
    <source>
        <strain evidence="2">SYSU A121-1</strain>
        <strain evidence="3 5">SYSU A558-1</strain>
    </source>
</reference>
<accession>A0A8J8KFN9</accession>
<name>A0A8J8KFN9_9EURY</name>
<feature type="transmembrane region" description="Helical" evidence="1">
    <location>
        <begin position="230"/>
        <end position="250"/>
    </location>
</feature>
<feature type="transmembrane region" description="Helical" evidence="1">
    <location>
        <begin position="144"/>
        <end position="167"/>
    </location>
</feature>
<evidence type="ECO:0000256" key="1">
    <source>
        <dbReference type="SAM" id="Phobius"/>
    </source>
</evidence>
<keyword evidence="1" id="KW-1133">Transmembrane helix</keyword>
<dbReference type="EMBL" id="JABURA010000001">
    <property type="protein sequence ID" value="NUB92548.1"/>
    <property type="molecule type" value="Genomic_DNA"/>
</dbReference>
<dbReference type="EMBL" id="JABUQZ010000001">
    <property type="protein sequence ID" value="NUC71535.1"/>
    <property type="molecule type" value="Genomic_DNA"/>
</dbReference>
<evidence type="ECO:0000313" key="2">
    <source>
        <dbReference type="EMBL" id="NUB92548.1"/>
    </source>
</evidence>
<keyword evidence="1" id="KW-0812">Transmembrane</keyword>
<feature type="transmembrane region" description="Helical" evidence="1">
    <location>
        <begin position="69"/>
        <end position="86"/>
    </location>
</feature>
<dbReference type="RefSeq" id="WP_174679543.1">
    <property type="nucleotide sequence ID" value="NZ_JABUQZ010000001.1"/>
</dbReference>
<gene>
    <name evidence="2" type="ORF">HT576_16180</name>
    <name evidence="3" type="ORF">HTZ84_04280</name>
</gene>
<feature type="transmembrane region" description="Helical" evidence="1">
    <location>
        <begin position="173"/>
        <end position="192"/>
    </location>
</feature>
<feature type="transmembrane region" description="Helical" evidence="1">
    <location>
        <begin position="37"/>
        <end position="57"/>
    </location>
</feature>
<dbReference type="Proteomes" id="UP000728647">
    <property type="component" value="Unassembled WGS sequence"/>
</dbReference>
<organism evidence="2 4">
    <name type="scientific">Haloterrigena gelatinilytica</name>
    <dbReference type="NCBI Taxonomy" id="2741724"/>
    <lineage>
        <taxon>Archaea</taxon>
        <taxon>Methanobacteriati</taxon>
        <taxon>Methanobacteriota</taxon>
        <taxon>Stenosarchaea group</taxon>
        <taxon>Halobacteria</taxon>
        <taxon>Halobacteriales</taxon>
        <taxon>Natrialbaceae</taxon>
        <taxon>Haloterrigena</taxon>
    </lineage>
</organism>
<comment type="caution">
    <text evidence="2">The sequence shown here is derived from an EMBL/GenBank/DDBJ whole genome shotgun (WGS) entry which is preliminary data.</text>
</comment>
<keyword evidence="1" id="KW-0472">Membrane</keyword>
<evidence type="ECO:0000313" key="5">
    <source>
        <dbReference type="Proteomes" id="UP001016761"/>
    </source>
</evidence>
<dbReference type="AlphaFoldDB" id="A0A8J8KFN9"/>
<evidence type="ECO:0000313" key="3">
    <source>
        <dbReference type="EMBL" id="NUC71535.1"/>
    </source>
</evidence>
<dbReference type="PANTHER" id="PTHR43229:SF2">
    <property type="entry name" value="NODULATION PROTEIN J"/>
    <property type="match status" value="1"/>
</dbReference>
<dbReference type="Proteomes" id="UP001016761">
    <property type="component" value="Unassembled WGS sequence"/>
</dbReference>
<evidence type="ECO:0000313" key="4">
    <source>
        <dbReference type="Proteomes" id="UP000728647"/>
    </source>
</evidence>
<protein>
    <submittedName>
        <fullName evidence="2">ABC transporter permease</fullName>
    </submittedName>
</protein>
<dbReference type="PANTHER" id="PTHR43229">
    <property type="entry name" value="NODULATION PROTEIN J"/>
    <property type="match status" value="1"/>
</dbReference>
<sequence>MSVDSRSGRTGGYYHLLRAVVVRDLLIWIRYPVNAGMRLFINLLFFGMLLYGGTLLAGQAMADSLEGLIVGYFLWSLATGAYSGIVNDIQAEAGWGTLERHFVTPFGFGPVVLAKAVAIVFRTFLTSAVVLAAMLLATGTRLDLHLVTVVPVATLAIASALGLGLAMGGLSVLYKRISSVVNLLGFAFVGLISAPVFDVPWLAALPLVQGSALLQLAMRSGTRLWEFDPAALAVLVATAVGYLALGYAAFGLATRRARRLGVLGDY</sequence>